<dbReference type="Gene3D" id="3.30.565.10">
    <property type="entry name" value="Histidine kinase-like ATPase, C-terminal domain"/>
    <property type="match status" value="1"/>
</dbReference>
<evidence type="ECO:0000256" key="2">
    <source>
        <dbReference type="ARBA" id="ARBA00012438"/>
    </source>
</evidence>
<keyword evidence="10" id="KW-0472">Membrane</keyword>
<dbReference type="Pfam" id="PF02518">
    <property type="entry name" value="HATPase_c"/>
    <property type="match status" value="1"/>
</dbReference>
<accession>A0A2W4CVN4</accession>
<keyword evidence="7" id="KW-0067">ATP-binding</keyword>
<sequence length="474" mass="51647">MSRGSTLPSSSKLVFSTWGSQSLARKFLLLGSVVSIVVMGVVGAVVTSLIEDAVTRNSAAATALYVDSVIAPLLPDMQTTEVLDDTVTRALDETLGEGALGDRLISFRLWRGDGTILYSNNRDMTGRRFAVNYNLKTAFGGSMVAEFDKLDDPEDQEEKASGKPLLEIYNPVLQPWSGKVVAVAEFYEIADGFQHSLQKARTRSWLAVAGSTLIFFLALSIIVLRGSSTIESQRSALKQRVKDLSALLQQNEALRARVQHASQMATETNERFLRRLGADLHDGPAQLIALASLRIDSEALTSPGAYADKREKEIASIKSTLDDAMREIRDICRGLVLPQIETLSLSELLDRVVLSHQQRTGTTVSLTNLTHPPTLTQTAKICVYRFVQEALNNAFRHGGGVEQSVHAIARGPKLTIEVRDRGDGFDLQSLPTTSLGLAGLKERVESLGGEFEITTSPEGTTVRMSLNTSELETI</sequence>
<dbReference type="InterPro" id="IPR011712">
    <property type="entry name" value="Sig_transdc_His_kin_sub3_dim/P"/>
</dbReference>
<dbReference type="EC" id="2.7.13.3" evidence="2"/>
<dbReference type="PANTHER" id="PTHR24421:SF10">
    <property type="entry name" value="NITRATE_NITRITE SENSOR PROTEIN NARQ"/>
    <property type="match status" value="1"/>
</dbReference>
<feature type="transmembrane region" description="Helical" evidence="10">
    <location>
        <begin position="27"/>
        <end position="50"/>
    </location>
</feature>
<dbReference type="SMART" id="SM00387">
    <property type="entry name" value="HATPase_c"/>
    <property type="match status" value="1"/>
</dbReference>
<comment type="catalytic activity">
    <reaction evidence="1">
        <text>ATP + protein L-histidine = ADP + protein N-phospho-L-histidine.</text>
        <dbReference type="EC" id="2.7.13.3"/>
    </reaction>
</comment>
<dbReference type="Pfam" id="PF07730">
    <property type="entry name" value="HisKA_3"/>
    <property type="match status" value="1"/>
</dbReference>
<organism evidence="12 13">
    <name type="scientific">Rhizobium tubonense</name>
    <dbReference type="NCBI Taxonomy" id="484088"/>
    <lineage>
        <taxon>Bacteria</taxon>
        <taxon>Pseudomonadati</taxon>
        <taxon>Pseudomonadota</taxon>
        <taxon>Alphaproteobacteria</taxon>
        <taxon>Hyphomicrobiales</taxon>
        <taxon>Rhizobiaceae</taxon>
        <taxon>Rhizobium/Agrobacterium group</taxon>
        <taxon>Rhizobium</taxon>
    </lineage>
</organism>
<dbReference type="Proteomes" id="UP000248925">
    <property type="component" value="Unassembled WGS sequence"/>
</dbReference>
<dbReference type="GO" id="GO:0000155">
    <property type="term" value="F:phosphorelay sensor kinase activity"/>
    <property type="evidence" value="ECO:0007669"/>
    <property type="project" value="InterPro"/>
</dbReference>
<keyword evidence="4" id="KW-0808">Transferase</keyword>
<reference evidence="12 13" key="1">
    <citation type="journal article" date="2018" name="Sci. Rep.">
        <title>Rhizobium tumorigenes sp. nov., a novel plant tumorigenic bacterium isolated from cane gall tumors on thornless blackberry.</title>
        <authorList>
            <person name="Kuzmanovi N."/>
            <person name="Smalla K."/>
            <person name="Gronow S."/>
            <person name="PuBawska J."/>
        </authorList>
    </citation>
    <scope>NUCLEOTIDE SEQUENCE [LARGE SCALE GENOMIC DNA]</scope>
    <source>
        <strain evidence="12 13">CCBAU 85046</strain>
    </source>
</reference>
<evidence type="ECO:0000256" key="9">
    <source>
        <dbReference type="SAM" id="Coils"/>
    </source>
</evidence>
<dbReference type="PANTHER" id="PTHR24421">
    <property type="entry name" value="NITRATE/NITRITE SENSOR PROTEIN NARX-RELATED"/>
    <property type="match status" value="1"/>
</dbReference>
<dbReference type="InterPro" id="IPR050482">
    <property type="entry name" value="Sensor_HK_TwoCompSys"/>
</dbReference>
<evidence type="ECO:0000256" key="4">
    <source>
        <dbReference type="ARBA" id="ARBA00022679"/>
    </source>
</evidence>
<keyword evidence="3" id="KW-0597">Phosphoprotein</keyword>
<dbReference type="InterPro" id="IPR036890">
    <property type="entry name" value="HATPase_C_sf"/>
</dbReference>
<dbReference type="GO" id="GO:0005524">
    <property type="term" value="F:ATP binding"/>
    <property type="evidence" value="ECO:0007669"/>
    <property type="project" value="UniProtKB-KW"/>
</dbReference>
<dbReference type="GO" id="GO:0016020">
    <property type="term" value="C:membrane"/>
    <property type="evidence" value="ECO:0007669"/>
    <property type="project" value="InterPro"/>
</dbReference>
<dbReference type="PROSITE" id="PS50109">
    <property type="entry name" value="HIS_KIN"/>
    <property type="match status" value="1"/>
</dbReference>
<keyword evidence="10" id="KW-0812">Transmembrane</keyword>
<keyword evidence="10" id="KW-1133">Transmembrane helix</keyword>
<dbReference type="InterPro" id="IPR005467">
    <property type="entry name" value="His_kinase_dom"/>
</dbReference>
<dbReference type="CDD" id="cd16917">
    <property type="entry name" value="HATPase_UhpB-NarQ-NarX-like"/>
    <property type="match status" value="1"/>
</dbReference>
<dbReference type="EMBL" id="PCDP01000002">
    <property type="protein sequence ID" value="PZM16402.1"/>
    <property type="molecule type" value="Genomic_DNA"/>
</dbReference>
<evidence type="ECO:0000313" key="12">
    <source>
        <dbReference type="EMBL" id="PZM16402.1"/>
    </source>
</evidence>
<dbReference type="GO" id="GO:0046983">
    <property type="term" value="F:protein dimerization activity"/>
    <property type="evidence" value="ECO:0007669"/>
    <property type="project" value="InterPro"/>
</dbReference>
<evidence type="ECO:0000256" key="10">
    <source>
        <dbReference type="SAM" id="Phobius"/>
    </source>
</evidence>
<keyword evidence="13" id="KW-1185">Reference proteome</keyword>
<keyword evidence="5" id="KW-0547">Nucleotide-binding</keyword>
<evidence type="ECO:0000256" key="1">
    <source>
        <dbReference type="ARBA" id="ARBA00000085"/>
    </source>
</evidence>
<dbReference type="AlphaFoldDB" id="A0A2W4CVN4"/>
<protein>
    <recommendedName>
        <fullName evidence="2">histidine kinase</fullName>
        <ecNumber evidence="2">2.7.13.3</ecNumber>
    </recommendedName>
</protein>
<dbReference type="RefSeq" id="WP_111158668.1">
    <property type="nucleotide sequence ID" value="NZ_PCDP01000002.1"/>
</dbReference>
<feature type="transmembrane region" description="Helical" evidence="10">
    <location>
        <begin position="205"/>
        <end position="224"/>
    </location>
</feature>
<keyword evidence="6 12" id="KW-0418">Kinase</keyword>
<feature type="coiled-coil region" evidence="9">
    <location>
        <begin position="234"/>
        <end position="271"/>
    </location>
</feature>
<evidence type="ECO:0000256" key="5">
    <source>
        <dbReference type="ARBA" id="ARBA00022741"/>
    </source>
</evidence>
<gene>
    <name evidence="12" type="ORF">CPY51_03380</name>
</gene>
<name>A0A2W4CVN4_9HYPH</name>
<evidence type="ECO:0000256" key="6">
    <source>
        <dbReference type="ARBA" id="ARBA00022777"/>
    </source>
</evidence>
<keyword evidence="8" id="KW-0902">Two-component regulatory system</keyword>
<dbReference type="InterPro" id="IPR003594">
    <property type="entry name" value="HATPase_dom"/>
</dbReference>
<proteinExistence type="predicted"/>
<evidence type="ECO:0000313" key="13">
    <source>
        <dbReference type="Proteomes" id="UP000248925"/>
    </source>
</evidence>
<keyword evidence="9" id="KW-0175">Coiled coil</keyword>
<evidence type="ECO:0000256" key="3">
    <source>
        <dbReference type="ARBA" id="ARBA00022553"/>
    </source>
</evidence>
<feature type="domain" description="Histidine kinase" evidence="11">
    <location>
        <begin position="290"/>
        <end position="470"/>
    </location>
</feature>
<dbReference type="SUPFAM" id="SSF55874">
    <property type="entry name" value="ATPase domain of HSP90 chaperone/DNA topoisomerase II/histidine kinase"/>
    <property type="match status" value="1"/>
</dbReference>
<evidence type="ECO:0000256" key="7">
    <source>
        <dbReference type="ARBA" id="ARBA00022840"/>
    </source>
</evidence>
<dbReference type="OrthoDB" id="9778496at2"/>
<evidence type="ECO:0000256" key="8">
    <source>
        <dbReference type="ARBA" id="ARBA00023012"/>
    </source>
</evidence>
<evidence type="ECO:0000259" key="11">
    <source>
        <dbReference type="PROSITE" id="PS50109"/>
    </source>
</evidence>
<comment type="caution">
    <text evidence="12">The sequence shown here is derived from an EMBL/GenBank/DDBJ whole genome shotgun (WGS) entry which is preliminary data.</text>
</comment>